<dbReference type="Pfam" id="PF00482">
    <property type="entry name" value="T2SSF"/>
    <property type="match status" value="1"/>
</dbReference>
<comment type="caution">
    <text evidence="8">The sequence shown here is derived from an EMBL/GenBank/DDBJ whole genome shotgun (WGS) entry which is preliminary data.</text>
</comment>
<organism evidence="8 9">
    <name type="scientific">Winkia neuii</name>
    <dbReference type="NCBI Taxonomy" id="33007"/>
    <lineage>
        <taxon>Bacteria</taxon>
        <taxon>Bacillati</taxon>
        <taxon>Actinomycetota</taxon>
        <taxon>Actinomycetes</taxon>
        <taxon>Actinomycetales</taxon>
        <taxon>Actinomycetaceae</taxon>
        <taxon>Winkia</taxon>
    </lineage>
</organism>
<keyword evidence="9" id="KW-1185">Reference proteome</keyword>
<dbReference type="RefSeq" id="WP_024331241.1">
    <property type="nucleotide sequence ID" value="NZ_JASOXK010000003.1"/>
</dbReference>
<feature type="transmembrane region" description="Helical" evidence="6">
    <location>
        <begin position="93"/>
        <end position="112"/>
    </location>
</feature>
<keyword evidence="4 6" id="KW-1133">Transmembrane helix</keyword>
<reference evidence="8 9" key="1">
    <citation type="submission" date="2017-12" db="EMBL/GenBank/DDBJ databases">
        <title>Phylogenetic diversity of female urinary microbiome.</title>
        <authorList>
            <person name="Thomas-White K."/>
            <person name="Wolfe A.J."/>
        </authorList>
    </citation>
    <scope>NUCLEOTIDE SEQUENCE [LARGE SCALE GENOMIC DNA]</scope>
    <source>
        <strain evidence="8 9">UMB0402</strain>
    </source>
</reference>
<keyword evidence="2" id="KW-1003">Cell membrane</keyword>
<keyword evidence="3 6" id="KW-0812">Transmembrane</keyword>
<keyword evidence="5 6" id="KW-0472">Membrane</keyword>
<evidence type="ECO:0000256" key="5">
    <source>
        <dbReference type="ARBA" id="ARBA00023136"/>
    </source>
</evidence>
<feature type="transmembrane region" description="Helical" evidence="6">
    <location>
        <begin position="118"/>
        <end position="135"/>
    </location>
</feature>
<evidence type="ECO:0000256" key="6">
    <source>
        <dbReference type="SAM" id="Phobius"/>
    </source>
</evidence>
<dbReference type="GO" id="GO:0005886">
    <property type="term" value="C:plasma membrane"/>
    <property type="evidence" value="ECO:0007669"/>
    <property type="project" value="UniProtKB-SubCell"/>
</dbReference>
<dbReference type="EMBL" id="PKKO01000004">
    <property type="protein sequence ID" value="PKY72135.1"/>
    <property type="molecule type" value="Genomic_DNA"/>
</dbReference>
<evidence type="ECO:0000256" key="1">
    <source>
        <dbReference type="ARBA" id="ARBA00004651"/>
    </source>
</evidence>
<evidence type="ECO:0000256" key="3">
    <source>
        <dbReference type="ARBA" id="ARBA00022692"/>
    </source>
</evidence>
<accession>A0A2I1ILY5</accession>
<feature type="transmembrane region" description="Helical" evidence="6">
    <location>
        <begin position="6"/>
        <end position="24"/>
    </location>
</feature>
<dbReference type="PANTHER" id="PTHR35007">
    <property type="entry name" value="INTEGRAL MEMBRANE PROTEIN-RELATED"/>
    <property type="match status" value="1"/>
</dbReference>
<protein>
    <recommendedName>
        <fullName evidence="7">Type II secretion system protein GspF domain-containing protein</fullName>
    </recommendedName>
</protein>
<gene>
    <name evidence="8" type="ORF">CYJ19_08005</name>
</gene>
<evidence type="ECO:0000259" key="7">
    <source>
        <dbReference type="Pfam" id="PF00482"/>
    </source>
</evidence>
<feature type="domain" description="Type II secretion system protein GspF" evidence="7">
    <location>
        <begin position="159"/>
        <end position="282"/>
    </location>
</feature>
<dbReference type="PANTHER" id="PTHR35007:SF4">
    <property type="entry name" value="CONSERVED TRANSMEMBRANE PROTEIN-RELATED"/>
    <property type="match status" value="1"/>
</dbReference>
<feature type="transmembrane region" description="Helical" evidence="6">
    <location>
        <begin position="265"/>
        <end position="285"/>
    </location>
</feature>
<sequence length="294" mass="31152">MSWGAIVGFAFGLGILCVLWWIWAGRNTLASRVSAYLSPSQKRQSLLAQLIFQVSKWARSVLNTAGSTNQSVQRRLRQAGGHVSLGEFRRSQALWAACGAAVAVVAAIAAMSLRGMPIVFALLFVAFGALGGGLGRDQYLTTQAKRHQRLLSTQLPDAAELLALAVGAGEGLAAALERVADSASGIIGEEFGRATRSLKAGLPLSRSLTQVSAANDCPPLARLVDATVTAVERGTPLAPVLRAQAADCRAQTRKMLLEEGGKREIAMLLPVVFVILPQVVLFALYPGLLALRLE</sequence>
<dbReference type="AlphaFoldDB" id="A0A2I1ILY5"/>
<dbReference type="InterPro" id="IPR018076">
    <property type="entry name" value="T2SS_GspF_dom"/>
</dbReference>
<evidence type="ECO:0000256" key="4">
    <source>
        <dbReference type="ARBA" id="ARBA00022989"/>
    </source>
</evidence>
<dbReference type="STRING" id="33007.HMPREF3198_00561"/>
<evidence type="ECO:0000313" key="9">
    <source>
        <dbReference type="Proteomes" id="UP000235122"/>
    </source>
</evidence>
<name>A0A2I1ILY5_9ACTO</name>
<evidence type="ECO:0000256" key="2">
    <source>
        <dbReference type="ARBA" id="ARBA00022475"/>
    </source>
</evidence>
<evidence type="ECO:0000313" key="8">
    <source>
        <dbReference type="EMBL" id="PKY72135.1"/>
    </source>
</evidence>
<dbReference type="Proteomes" id="UP000235122">
    <property type="component" value="Unassembled WGS sequence"/>
</dbReference>
<comment type="subcellular location">
    <subcellularLocation>
        <location evidence="1">Cell membrane</location>
        <topology evidence="1">Multi-pass membrane protein</topology>
    </subcellularLocation>
</comment>
<proteinExistence type="predicted"/>
<dbReference type="GeneID" id="35867305"/>